<organism evidence="5 6">
    <name type="scientific">Candidatus Marsarchaeota G2 archaeon ECH_B_2</name>
    <dbReference type="NCBI Taxonomy" id="1978160"/>
    <lineage>
        <taxon>Archaea</taxon>
        <taxon>Candidatus Marsarchaeota</taxon>
        <taxon>Candidatus Marsarchaeota group 2</taxon>
    </lineage>
</organism>
<evidence type="ECO:0000313" key="5">
    <source>
        <dbReference type="EMBL" id="PSN95668.1"/>
    </source>
</evidence>
<dbReference type="GO" id="GO:0005525">
    <property type="term" value="F:GTP binding"/>
    <property type="evidence" value="ECO:0007669"/>
    <property type="project" value="UniProtKB-KW"/>
</dbReference>
<dbReference type="InterPro" id="IPR050055">
    <property type="entry name" value="EF-Tu_GTPase"/>
</dbReference>
<sequence length="548" mass="60172">MPNTPKEGSELRVNGPEQNDGNVEYKLYLGSPSADRLDRLVTQMRYRLAQGGGEAFYELGVSDSGELVGLGEEQVREVLAVFDRVAKSAGAEWRVTRRVRGKEGDVLEVHVRQRLEAAVQIVVPLLGNVDSGKSSLVGVLCTGSLDNGNGEAATRVARYLHEIVNRRTSSVSTHLLGFDGSGKTVNDQLLDPLNESQVYLRSRKVAVLVDLAGHERYLRTTLKGVLGHTPDYALVVVASNMGTVGTFREHLGICVVLGIPFAVVITKVDLDPYNVKNTLSDVERVLKLPGVNKIPFIVDTQEDAVLAARHISSGRIAPIFLASNVTGAGLDYLRTFLDLAPPRLEWEKRVDQDLLVYVDDKFLVKGVGLVVSGMLLQGRVSVNQEVYVGPFPDSTYRTVKIKSIHVNRVSVDSARAGQIMSAALAGVEYADVEKGMVILSQRIKPQAVEEFKADIHVLYHPTTIKPGYQSVVHVYTHRQPAKIVSILGRDTLRTGDKGTVIMRFMKKPAYLYRGQTIIFREGRTKGIGRIVEVYPKTAEAIRTSQPPT</sequence>
<keyword evidence="1" id="KW-0547">Nucleotide-binding</keyword>
<reference evidence="5 6" key="1">
    <citation type="submission" date="2017-04" db="EMBL/GenBank/DDBJ databases">
        <title>Novel microbial lineages endemic to geothermal iron-oxide mats fill important gaps in the evolutionary history of Archaea.</title>
        <authorList>
            <person name="Jay Z.J."/>
            <person name="Beam J.P."/>
            <person name="Dlakic M."/>
            <person name="Rusch D.B."/>
            <person name="Kozubal M.A."/>
            <person name="Inskeep W.P."/>
        </authorList>
    </citation>
    <scope>NUCLEOTIDE SEQUENCE [LARGE SCALE GENOMIC DNA]</scope>
    <source>
        <strain evidence="5">ECH_B_2</strain>
    </source>
</reference>
<dbReference type="AlphaFoldDB" id="A0A2R6BB32"/>
<dbReference type="EMBL" id="NEXH01000007">
    <property type="protein sequence ID" value="PSN95668.1"/>
    <property type="molecule type" value="Genomic_DNA"/>
</dbReference>
<keyword evidence="2" id="KW-0342">GTP-binding</keyword>
<dbReference type="Gene3D" id="3.40.50.300">
    <property type="entry name" value="P-loop containing nucleotide triphosphate hydrolases"/>
    <property type="match status" value="1"/>
</dbReference>
<dbReference type="GO" id="GO:0003746">
    <property type="term" value="F:translation elongation factor activity"/>
    <property type="evidence" value="ECO:0007669"/>
    <property type="project" value="TreeGrafter"/>
</dbReference>
<dbReference type="InterPro" id="IPR004161">
    <property type="entry name" value="EFTu-like_2"/>
</dbReference>
<dbReference type="Pfam" id="PF00009">
    <property type="entry name" value="GTP_EFTU"/>
    <property type="match status" value="1"/>
</dbReference>
<dbReference type="PANTHER" id="PTHR43721">
    <property type="entry name" value="ELONGATION FACTOR TU-RELATED"/>
    <property type="match status" value="1"/>
</dbReference>
<dbReference type="InterPro" id="IPR009000">
    <property type="entry name" value="Transl_B-barrel_sf"/>
</dbReference>
<dbReference type="SUPFAM" id="SSF50465">
    <property type="entry name" value="EF-Tu/eEF-1alpha/eIF2-gamma C-terminal domain"/>
    <property type="match status" value="1"/>
</dbReference>
<evidence type="ECO:0008006" key="7">
    <source>
        <dbReference type="Google" id="ProtNLM"/>
    </source>
</evidence>
<evidence type="ECO:0000313" key="6">
    <source>
        <dbReference type="Proteomes" id="UP000241284"/>
    </source>
</evidence>
<dbReference type="CDD" id="cd03708">
    <property type="entry name" value="GTPBP_III"/>
    <property type="match status" value="1"/>
</dbReference>
<dbReference type="Proteomes" id="UP000241284">
    <property type="component" value="Unassembled WGS sequence"/>
</dbReference>
<accession>A0A2R6BB32</accession>
<dbReference type="InterPro" id="IPR000795">
    <property type="entry name" value="T_Tr_GTP-bd_dom"/>
</dbReference>
<dbReference type="Gene3D" id="2.40.30.10">
    <property type="entry name" value="Translation factors"/>
    <property type="match status" value="2"/>
</dbReference>
<evidence type="ECO:0000256" key="2">
    <source>
        <dbReference type="ARBA" id="ARBA00023134"/>
    </source>
</evidence>
<comment type="caution">
    <text evidence="5">The sequence shown here is derived from an EMBL/GenBank/DDBJ whole genome shotgun (WGS) entry which is preliminary data.</text>
</comment>
<gene>
    <name evidence="5" type="ORF">B9Q06_04665</name>
</gene>
<dbReference type="InterPro" id="IPR009001">
    <property type="entry name" value="Transl_elong_EF1A/Init_IF2_C"/>
</dbReference>
<dbReference type="SUPFAM" id="SSF50447">
    <property type="entry name" value="Translation proteins"/>
    <property type="match status" value="1"/>
</dbReference>
<feature type="domain" description="Tr-type G" evidence="3">
    <location>
        <begin position="125"/>
        <end position="337"/>
    </location>
</feature>
<protein>
    <recommendedName>
        <fullName evidence="7">Tr-type G domain-containing protein</fullName>
    </recommendedName>
</protein>
<evidence type="ECO:0000259" key="4">
    <source>
        <dbReference type="Pfam" id="PF03144"/>
    </source>
</evidence>
<name>A0A2R6BB32_9ARCH</name>
<dbReference type="Pfam" id="PF03144">
    <property type="entry name" value="GTP_EFTU_D2"/>
    <property type="match status" value="1"/>
</dbReference>
<evidence type="ECO:0000259" key="3">
    <source>
        <dbReference type="Pfam" id="PF00009"/>
    </source>
</evidence>
<proteinExistence type="predicted"/>
<dbReference type="CDD" id="cd03694">
    <property type="entry name" value="GTPBP_II"/>
    <property type="match status" value="1"/>
</dbReference>
<evidence type="ECO:0000256" key="1">
    <source>
        <dbReference type="ARBA" id="ARBA00022741"/>
    </source>
</evidence>
<dbReference type="PANTHER" id="PTHR43721:SF9">
    <property type="entry name" value="GTP-BINDING PROTEIN 1"/>
    <property type="match status" value="1"/>
</dbReference>
<dbReference type="InterPro" id="IPR027417">
    <property type="entry name" value="P-loop_NTPase"/>
</dbReference>
<dbReference type="GO" id="GO:0003924">
    <property type="term" value="F:GTPase activity"/>
    <property type="evidence" value="ECO:0007669"/>
    <property type="project" value="InterPro"/>
</dbReference>
<feature type="domain" description="Translation elongation factor EFTu-like" evidence="4">
    <location>
        <begin position="368"/>
        <end position="438"/>
    </location>
</feature>
<dbReference type="SUPFAM" id="SSF52540">
    <property type="entry name" value="P-loop containing nucleoside triphosphate hydrolases"/>
    <property type="match status" value="1"/>
</dbReference>